<feature type="region of interest" description="Disordered" evidence="2">
    <location>
        <begin position="44"/>
        <end position="76"/>
    </location>
</feature>
<dbReference type="Pfam" id="PF20985">
    <property type="entry name" value="Legum_prodom"/>
    <property type="match status" value="1"/>
</dbReference>
<feature type="compositionally biased region" description="Pro residues" evidence="2">
    <location>
        <begin position="331"/>
        <end position="343"/>
    </location>
</feature>
<dbReference type="InterPro" id="IPR048501">
    <property type="entry name" value="Legum_prodom"/>
</dbReference>
<dbReference type="OrthoDB" id="192611at2759"/>
<dbReference type="Pfam" id="PF01650">
    <property type="entry name" value="Peptidase_C13"/>
    <property type="match status" value="2"/>
</dbReference>
<comment type="caution">
    <text evidence="5">The sequence shown here is derived from an EMBL/GenBank/DDBJ whole genome shotgun (WGS) entry which is preliminary data.</text>
</comment>
<evidence type="ECO:0000256" key="3">
    <source>
        <dbReference type="SAM" id="SignalP"/>
    </source>
</evidence>
<feature type="compositionally biased region" description="Gly residues" evidence="2">
    <location>
        <begin position="312"/>
        <end position="330"/>
    </location>
</feature>
<feature type="chain" id="PRO_5016139152" description="Legumain prodomain domain-containing protein" evidence="3">
    <location>
        <begin position="29"/>
        <end position="682"/>
    </location>
</feature>
<comment type="similarity">
    <text evidence="1">Belongs to the peptidase C13 family.</text>
</comment>
<dbReference type="AlphaFoldDB" id="A0A2V0NWZ2"/>
<dbReference type="GO" id="GO:0051603">
    <property type="term" value="P:proteolysis involved in protein catabolic process"/>
    <property type="evidence" value="ECO:0007669"/>
    <property type="project" value="TreeGrafter"/>
</dbReference>
<proteinExistence type="inferred from homology"/>
<dbReference type="InterPro" id="IPR001096">
    <property type="entry name" value="Peptidase_C13"/>
</dbReference>
<gene>
    <name evidence="5" type="ORF">Rsub_02791</name>
</gene>
<name>A0A2V0NWZ2_9CHLO</name>
<dbReference type="EMBL" id="BDRX01000014">
    <property type="protein sequence ID" value="GBF90083.1"/>
    <property type="molecule type" value="Genomic_DNA"/>
</dbReference>
<keyword evidence="6" id="KW-1185">Reference proteome</keyword>
<organism evidence="5 6">
    <name type="scientific">Raphidocelis subcapitata</name>
    <dbReference type="NCBI Taxonomy" id="307507"/>
    <lineage>
        <taxon>Eukaryota</taxon>
        <taxon>Viridiplantae</taxon>
        <taxon>Chlorophyta</taxon>
        <taxon>core chlorophytes</taxon>
        <taxon>Chlorophyceae</taxon>
        <taxon>CS clade</taxon>
        <taxon>Sphaeropleales</taxon>
        <taxon>Selenastraceae</taxon>
        <taxon>Raphidocelis</taxon>
    </lineage>
</organism>
<evidence type="ECO:0000256" key="1">
    <source>
        <dbReference type="ARBA" id="ARBA00009941"/>
    </source>
</evidence>
<dbReference type="Gene3D" id="1.10.132.130">
    <property type="match status" value="1"/>
</dbReference>
<evidence type="ECO:0000256" key="2">
    <source>
        <dbReference type="SAM" id="MobiDB-lite"/>
    </source>
</evidence>
<dbReference type="PANTHER" id="PTHR12000">
    <property type="entry name" value="HEMOGLOBINASE FAMILY MEMBER"/>
    <property type="match status" value="1"/>
</dbReference>
<feature type="region of interest" description="Disordered" evidence="2">
    <location>
        <begin position="457"/>
        <end position="476"/>
    </location>
</feature>
<protein>
    <recommendedName>
        <fullName evidence="4">Legumain prodomain domain-containing protein</fullName>
    </recommendedName>
</protein>
<evidence type="ECO:0000313" key="5">
    <source>
        <dbReference type="EMBL" id="GBF90083.1"/>
    </source>
</evidence>
<dbReference type="GO" id="GO:0004197">
    <property type="term" value="F:cysteine-type endopeptidase activity"/>
    <property type="evidence" value="ECO:0007669"/>
    <property type="project" value="TreeGrafter"/>
</dbReference>
<dbReference type="InterPro" id="IPR046427">
    <property type="entry name" value="Legumain_prodom_sf"/>
</dbReference>
<dbReference type="STRING" id="307507.A0A2V0NWZ2"/>
<feature type="compositionally biased region" description="Gly residues" evidence="2">
    <location>
        <begin position="554"/>
        <end position="566"/>
    </location>
</feature>
<dbReference type="Gene3D" id="3.40.50.1460">
    <property type="match status" value="2"/>
</dbReference>
<feature type="signal peptide" evidence="3">
    <location>
        <begin position="1"/>
        <end position="28"/>
    </location>
</feature>
<dbReference type="Proteomes" id="UP000247498">
    <property type="component" value="Unassembled WGS sequence"/>
</dbReference>
<dbReference type="PANTHER" id="PTHR12000:SF42">
    <property type="entry name" value="LEGUMAIN"/>
    <property type="match status" value="1"/>
</dbReference>
<dbReference type="FunCoup" id="A0A2V0NWZ2">
    <property type="interactions" value="329"/>
</dbReference>
<dbReference type="GO" id="GO:0006624">
    <property type="term" value="P:vacuolar protein processing"/>
    <property type="evidence" value="ECO:0007669"/>
    <property type="project" value="TreeGrafter"/>
</dbReference>
<evidence type="ECO:0000259" key="4">
    <source>
        <dbReference type="Pfam" id="PF20985"/>
    </source>
</evidence>
<evidence type="ECO:0000313" key="6">
    <source>
        <dbReference type="Proteomes" id="UP000247498"/>
    </source>
</evidence>
<accession>A0A2V0NWZ2</accession>
<feature type="region of interest" description="Disordered" evidence="2">
    <location>
        <begin position="554"/>
        <end position="584"/>
    </location>
</feature>
<reference evidence="5 6" key="1">
    <citation type="journal article" date="2018" name="Sci. Rep.">
        <title>Raphidocelis subcapitata (=Pseudokirchneriella subcapitata) provides an insight into genome evolution and environmental adaptations in the Sphaeropleales.</title>
        <authorList>
            <person name="Suzuki S."/>
            <person name="Yamaguchi H."/>
            <person name="Nakajima N."/>
            <person name="Kawachi M."/>
        </authorList>
    </citation>
    <scope>NUCLEOTIDE SEQUENCE [LARGE SCALE GENOMIC DNA]</scope>
    <source>
        <strain evidence="5 6">NIES-35</strain>
    </source>
</reference>
<dbReference type="InParanoid" id="A0A2V0NWZ2"/>
<feature type="compositionally biased region" description="Low complexity" evidence="2">
    <location>
        <begin position="48"/>
        <end position="69"/>
    </location>
</feature>
<keyword evidence="3" id="KW-0732">Signal</keyword>
<feature type="region of interest" description="Disordered" evidence="2">
    <location>
        <begin position="311"/>
        <end position="345"/>
    </location>
</feature>
<feature type="domain" description="Legumain prodomain" evidence="4">
    <location>
        <begin position="611"/>
        <end position="667"/>
    </location>
</feature>
<sequence>MGHPRGALLALECAVALALVLAGTGALAARPEAREHAIKPLKEGESVLGSPARSAPAPSQLQQQQRAAPGPEPEPPGWLARLARAARAAADALRALAGGGGAVGKKHRRRAVDFPDGDDPGVRAHWAVLVAGSNGWGNYRHQADVYHAYHVLRAGGLLPSRIITLAYDDVASHDMNPARGRVFNRPGGPDVYGGVAIDYRGPDVTADTLLAVLRGDARGVGGRGTGRVLEAGPHDKVFLFYSHSPAPSRRCAISRRPSYIEACESGSMFEGLLDDALPIYATTAANAVESSWATYCPSFALDGAPADQDGAANGGAAGGWGGAGGAGPSGGPGPGPIPPPPSPEMTTCLGDLYSVAWMEDAESSDLTAETLEAQFHRLRLRTSNNFSYVQGSHVMRYGDLGMDGEVAGDYEGMLHNSSQPAPAPSAAADGAPALSFSGLGHARAPAQFAAAGESGEAIAANGGGGKGHGHRARHSPQRDADLLPLVHGAARAAGPLQRAAAAAALSSEVARRRAVDAAARGAAAALLADARAGPALLALLPGAPRLPAAAWEAAGGGGGGGAGVRPGGAAQRLQRQEEEEGPAAARRRLQALLGASAEAHAEALVGGAAAAGRRAGAAVVDDWGCLRAMVAAWEGACGQMDQYAMRHTRLLANLCNGGARAGELGAALEGAGACRGGALLLA</sequence>
<dbReference type="PRINTS" id="PR00776">
    <property type="entry name" value="HEMOGLOBNASE"/>
</dbReference>
<dbReference type="GO" id="GO:0005773">
    <property type="term" value="C:vacuole"/>
    <property type="evidence" value="ECO:0007669"/>
    <property type="project" value="GOC"/>
</dbReference>